<dbReference type="PRINTS" id="PR00368">
    <property type="entry name" value="FADPNR"/>
</dbReference>
<evidence type="ECO:0000256" key="1">
    <source>
        <dbReference type="ARBA" id="ARBA00022630"/>
    </source>
</evidence>
<dbReference type="EMBL" id="EU016667">
    <property type="protein sequence ID" value="ABZ10161.1"/>
    <property type="molecule type" value="Genomic_DNA"/>
</dbReference>
<evidence type="ECO:0000259" key="5">
    <source>
        <dbReference type="Pfam" id="PF07992"/>
    </source>
</evidence>
<dbReference type="SUPFAM" id="SSF51905">
    <property type="entry name" value="FAD/NAD(P)-binding domain"/>
    <property type="match status" value="1"/>
</dbReference>
<sequence length="342" mass="38373">MVSTVNTHKTEEIDDIIIIGSGPTGLFASFYSGMREMKTKIIEAHTELGGQPIVLYPEKYVYDMAGFPKILAKNLVKELVDQAAQFNPYICLEEQVEKLEKLENGIFKLITNKNIHYTKTVLITGGIGAVVPKKLNIEDLERFEGKGVDYLVRDKEIFRDKKVLIIGGGDSAADWAIEFSKISKELTLIHRRDIFRAHENSISKIYESDINIKLFTELKGITGEDKITKVKLINNKTQIEEEIEIDLILVQVGYKAILGPIKEWGLEMKGRSVIVNNKMETNIEGVYAAGDIALDDFNLNLLVTCVSQGAIAVNWIKNRIDPKSRVLPGHSSEKGLPQKKIN</sequence>
<keyword evidence="4" id="KW-0560">Oxidoreductase</keyword>
<dbReference type="Pfam" id="PF07992">
    <property type="entry name" value="Pyr_redox_2"/>
    <property type="match status" value="1"/>
</dbReference>
<dbReference type="HAMAP" id="MF_01685">
    <property type="entry name" value="FENR2"/>
    <property type="match status" value="1"/>
</dbReference>
<dbReference type="Gene3D" id="3.50.50.60">
    <property type="entry name" value="FAD/NAD(P)-binding domain"/>
    <property type="match status" value="2"/>
</dbReference>
<dbReference type="GO" id="GO:0004324">
    <property type="term" value="F:ferredoxin-NADP+ reductase activity"/>
    <property type="evidence" value="ECO:0007669"/>
    <property type="project" value="InterPro"/>
</dbReference>
<name>B3TC52_9ZZZZ</name>
<protein>
    <submittedName>
        <fullName evidence="6">Putative Pyridine nucleotide-disulphide oxidoreductase</fullName>
    </submittedName>
</protein>
<keyword evidence="2" id="KW-0274">FAD</keyword>
<proteinExistence type="inferred from homology"/>
<dbReference type="InterPro" id="IPR050097">
    <property type="entry name" value="Ferredoxin-NADP_redctase_2"/>
</dbReference>
<dbReference type="PRINTS" id="PR00469">
    <property type="entry name" value="PNDRDTASEII"/>
</dbReference>
<dbReference type="InterPro" id="IPR036188">
    <property type="entry name" value="FAD/NAD-bd_sf"/>
</dbReference>
<evidence type="ECO:0000313" key="6">
    <source>
        <dbReference type="EMBL" id="ABZ10161.1"/>
    </source>
</evidence>
<keyword evidence="1" id="KW-0285">Flavoprotein</keyword>
<evidence type="ECO:0000256" key="2">
    <source>
        <dbReference type="ARBA" id="ARBA00022827"/>
    </source>
</evidence>
<dbReference type="InterPro" id="IPR023753">
    <property type="entry name" value="FAD/NAD-binding_dom"/>
</dbReference>
<gene>
    <name evidence="6" type="ORF">ALOHA_HF4000APKG10H11ctg1g22</name>
</gene>
<evidence type="ECO:0000256" key="4">
    <source>
        <dbReference type="ARBA" id="ARBA00023002"/>
    </source>
</evidence>
<feature type="domain" description="FAD/NAD(P)-binding" evidence="5">
    <location>
        <begin position="15"/>
        <end position="309"/>
    </location>
</feature>
<evidence type="ECO:0000256" key="3">
    <source>
        <dbReference type="ARBA" id="ARBA00022857"/>
    </source>
</evidence>
<dbReference type="InterPro" id="IPR022890">
    <property type="entry name" value="Fd--NADP_Rdtase_type_2"/>
</dbReference>
<dbReference type="PANTHER" id="PTHR48105">
    <property type="entry name" value="THIOREDOXIN REDUCTASE 1-RELATED-RELATED"/>
    <property type="match status" value="1"/>
</dbReference>
<dbReference type="AlphaFoldDB" id="B3TC52"/>
<reference evidence="6" key="1">
    <citation type="journal article" date="2008" name="ISME J.">
        <title>Genomic patterns of recombination, clonal divergence and environment in marine microbial populations.</title>
        <authorList>
            <person name="Konstantinidis K.T."/>
            <person name="Delong E.F."/>
        </authorList>
    </citation>
    <scope>NUCLEOTIDE SEQUENCE</scope>
</reference>
<organism evidence="6">
    <name type="scientific">uncultured marine microorganism HF4000_APKG10H11</name>
    <dbReference type="NCBI Taxonomy" id="455559"/>
    <lineage>
        <taxon>unclassified sequences</taxon>
        <taxon>environmental samples</taxon>
    </lineage>
</organism>
<accession>B3TC52</accession>
<keyword evidence="3" id="KW-0521">NADP</keyword>